<evidence type="ECO:0000256" key="4">
    <source>
        <dbReference type="SAM" id="MobiDB-lite"/>
    </source>
</evidence>
<dbReference type="GO" id="GO:0005847">
    <property type="term" value="C:mRNA cleavage and polyadenylation specificity factor complex"/>
    <property type="evidence" value="ECO:0007669"/>
    <property type="project" value="TreeGrafter"/>
</dbReference>
<dbReference type="AlphaFoldDB" id="A0A830HK88"/>
<dbReference type="EMBL" id="BNJQ01000011">
    <property type="protein sequence ID" value="GHP05709.1"/>
    <property type="molecule type" value="Genomic_DNA"/>
</dbReference>
<dbReference type="PANTHER" id="PTHR15245:SF20">
    <property type="entry name" value="SYMPLEKIN"/>
    <property type="match status" value="1"/>
</dbReference>
<name>A0A830HK88_9CHLO</name>
<dbReference type="OrthoDB" id="331600at2759"/>
<feature type="compositionally biased region" description="Basic residues" evidence="4">
    <location>
        <begin position="1"/>
        <end position="14"/>
    </location>
</feature>
<evidence type="ECO:0000313" key="7">
    <source>
        <dbReference type="EMBL" id="GHP05709.1"/>
    </source>
</evidence>
<feature type="domain" description="Symplekin C-terminal" evidence="6">
    <location>
        <begin position="1035"/>
        <end position="1214"/>
    </location>
</feature>
<comment type="subcellular location">
    <subcellularLocation>
        <location evidence="1">Nucleus</location>
    </subcellularLocation>
</comment>
<dbReference type="PANTHER" id="PTHR15245">
    <property type="entry name" value="SYMPLEKIN-RELATED"/>
    <property type="match status" value="1"/>
</dbReference>
<dbReference type="InterPro" id="IPR032460">
    <property type="entry name" value="Symplekin/Pta1_N"/>
</dbReference>
<dbReference type="Proteomes" id="UP000660262">
    <property type="component" value="Unassembled WGS sequence"/>
</dbReference>
<evidence type="ECO:0000256" key="2">
    <source>
        <dbReference type="ARBA" id="ARBA00022664"/>
    </source>
</evidence>
<reference evidence="7" key="1">
    <citation type="submission" date="2020-10" db="EMBL/GenBank/DDBJ databases">
        <title>Unveiling of a novel bifunctional photoreceptor, Dualchrome1, isolated from a cosmopolitan green alga.</title>
        <authorList>
            <person name="Suzuki S."/>
            <person name="Kawachi M."/>
        </authorList>
    </citation>
    <scope>NUCLEOTIDE SEQUENCE</scope>
    <source>
        <strain evidence="7">NIES 2893</strain>
    </source>
</reference>
<evidence type="ECO:0000313" key="8">
    <source>
        <dbReference type="Proteomes" id="UP000660262"/>
    </source>
</evidence>
<feature type="compositionally biased region" description="Basic and acidic residues" evidence="4">
    <location>
        <begin position="71"/>
        <end position="86"/>
    </location>
</feature>
<dbReference type="InterPro" id="IPR022075">
    <property type="entry name" value="Symplekin_C"/>
</dbReference>
<gene>
    <name evidence="7" type="ORF">PPROV_000445900</name>
</gene>
<dbReference type="Gene3D" id="1.25.10.10">
    <property type="entry name" value="Leucine-rich Repeat Variant"/>
    <property type="match status" value="1"/>
</dbReference>
<proteinExistence type="predicted"/>
<evidence type="ECO:0000256" key="1">
    <source>
        <dbReference type="ARBA" id="ARBA00004123"/>
    </source>
</evidence>
<dbReference type="InterPro" id="IPR021850">
    <property type="entry name" value="Symplekin/Pta1"/>
</dbReference>
<comment type="caution">
    <text evidence="7">The sequence shown here is derived from an EMBL/GenBank/DDBJ whole genome shotgun (WGS) entry which is preliminary data.</text>
</comment>
<evidence type="ECO:0000259" key="5">
    <source>
        <dbReference type="Pfam" id="PF11935"/>
    </source>
</evidence>
<keyword evidence="3" id="KW-0539">Nucleus</keyword>
<feature type="compositionally biased region" description="Acidic residues" evidence="4">
    <location>
        <begin position="49"/>
        <end position="60"/>
    </location>
</feature>
<organism evidence="7 8">
    <name type="scientific">Pycnococcus provasolii</name>
    <dbReference type="NCBI Taxonomy" id="41880"/>
    <lineage>
        <taxon>Eukaryota</taxon>
        <taxon>Viridiplantae</taxon>
        <taxon>Chlorophyta</taxon>
        <taxon>Pseudoscourfieldiophyceae</taxon>
        <taxon>Pseudoscourfieldiales</taxon>
        <taxon>Pycnococcaceae</taxon>
        <taxon>Pycnococcus</taxon>
    </lineage>
</organism>
<evidence type="ECO:0000256" key="3">
    <source>
        <dbReference type="ARBA" id="ARBA00023242"/>
    </source>
</evidence>
<evidence type="ECO:0000259" key="6">
    <source>
        <dbReference type="Pfam" id="PF12295"/>
    </source>
</evidence>
<keyword evidence="2" id="KW-0507">mRNA processing</keyword>
<dbReference type="Pfam" id="PF12295">
    <property type="entry name" value="Symplekin_C"/>
    <property type="match status" value="1"/>
</dbReference>
<accession>A0A830HK88</accession>
<dbReference type="InterPro" id="IPR011989">
    <property type="entry name" value="ARM-like"/>
</dbReference>
<dbReference type="GO" id="GO:0006397">
    <property type="term" value="P:mRNA processing"/>
    <property type="evidence" value="ECO:0007669"/>
    <property type="project" value="UniProtKB-KW"/>
</dbReference>
<dbReference type="Pfam" id="PF11935">
    <property type="entry name" value="SYMPK_PTA1_N"/>
    <property type="match status" value="1"/>
</dbReference>
<keyword evidence="8" id="KW-1185">Reference proteome</keyword>
<sequence>MPRTKGGPKAKAKRGASAPVASEVPPSSHDDNHDEEMEELGGTPTMMETQEDGNLVDEEAAVNGVASSKSNQDEIHAHEEDEASAEARDEAIALINDAKMAATAKEKSVLMRQITELVCRRKPQLAPEIVPELACFQVERDAAVRKQTLLTMLEACSTPANAPQQRTPKQTQILLQTALSAAVALAQDESTIVAKTALTNAAALLPKAMAHAADTEDAELWAACFSALSNADACLDDTTRPDGARMHAVKVLESFAMACELSSTTTQDAALASIILNGQPPAPSHPPLRQEGRRLVQRLTGLLQPHAFAQLPATVGIVIAQAAASLARQRATYFEPCVASLASLARSIHAPQETNNQVASTAAALKAALLGLVKTRHAGADDSAIQASRELMAQALEALGAGERAGSALRQVGRQEARERKEQAKRQAIEAAEAERAAKRAHFASLSGVPGSYADLPEVTDQDFIEQVIEQAVAVADVRNSQPLVSLMEDVPLIVLADTVIANCLSHAPDYGSLQQQFAMQGLPMTAPLQSLIGREAWAAAERAAARQPWTEPLEMKTDEAREVWHELLERLVRAFGTQCAEAAAHAGAPPGLPTSQALQAALVARTVADAGMSEVGSAASGTVGGGAPERSADAATIAKADERVVARLSELLASDSAPEAAHEFVCSWLMARWAAVRGQDDEPYCTLIAFLFDAVVRASPITSRFPAKMLLEAPHVPDGVLVTLGEMAAGTGAGAAAVVEANEAALAARRAADAAVEAALNPTDVAAAFSDPTQAEAEAADREAEASKSRERLDERATLALIALRDLAASRPPLRSAAVRQCLLACRSVDAVSRSKAVRLTANRIRMLPGACADDIHAFAAEGLEQAVAIGGVSDDEIVAATVQNNGNDDDDEMAEMAAAASIAAQEAAATARREREAQILDAGRYIALPLVLCTKQPDTMIPLVFAAFAREEAVALRAAVLSEAPKLAVALGANAPSMVALARDAPEGADELVATMVGALFAGPAPPTPPAALKKAMLVRASSRVRGTGAASRLLLTVLHSLTPQEADIALRRLVTELRGTDLRGALIRLVTRSQRPNSPPAPMQPHELMVSLHRLDVESSQDLRNAIEAVSECFQSRRVFTPESMASALAVLCEDSTLPKLLMRTAIQALAAAPELRNRLVDLLGRLTARQIWTREDLWPGFLLLARNAVPASCGILLQLPPRHLQDALTKHPQLKVPLQAEVRAHPSGVSRDALELLGLSGGGGGGGGG</sequence>
<feature type="compositionally biased region" description="Low complexity" evidence="4">
    <location>
        <begin position="15"/>
        <end position="27"/>
    </location>
</feature>
<feature type="domain" description="Symplekin/Pta1 N-terminal" evidence="5">
    <location>
        <begin position="192"/>
        <end position="403"/>
    </location>
</feature>
<feature type="region of interest" description="Disordered" evidence="4">
    <location>
        <begin position="1"/>
        <end position="86"/>
    </location>
</feature>
<evidence type="ECO:0008006" key="9">
    <source>
        <dbReference type="Google" id="ProtNLM"/>
    </source>
</evidence>
<protein>
    <recommendedName>
        <fullName evidence="9">Symplekin C-terminal domain-containing protein</fullName>
    </recommendedName>
</protein>